<organism evidence="3 4">
    <name type="scientific">Schizopora paradoxa</name>
    <dbReference type="NCBI Taxonomy" id="27342"/>
    <lineage>
        <taxon>Eukaryota</taxon>
        <taxon>Fungi</taxon>
        <taxon>Dikarya</taxon>
        <taxon>Basidiomycota</taxon>
        <taxon>Agaricomycotina</taxon>
        <taxon>Agaricomycetes</taxon>
        <taxon>Hymenochaetales</taxon>
        <taxon>Schizoporaceae</taxon>
        <taxon>Schizopora</taxon>
    </lineage>
</organism>
<keyword evidence="4" id="KW-1185">Reference proteome</keyword>
<name>A0A0H2S5S7_9AGAM</name>
<proteinExistence type="predicted"/>
<keyword evidence="2" id="KW-0472">Membrane</keyword>
<keyword evidence="2" id="KW-1133">Transmembrane helix</keyword>
<dbReference type="OrthoDB" id="3363417at2759"/>
<keyword evidence="2" id="KW-0812">Transmembrane</keyword>
<feature type="compositionally biased region" description="Acidic residues" evidence="1">
    <location>
        <begin position="99"/>
        <end position="109"/>
    </location>
</feature>
<dbReference type="InParanoid" id="A0A0H2S5S7"/>
<dbReference type="Proteomes" id="UP000053477">
    <property type="component" value="Unassembled WGS sequence"/>
</dbReference>
<feature type="transmembrane region" description="Helical" evidence="2">
    <location>
        <begin position="43"/>
        <end position="70"/>
    </location>
</feature>
<gene>
    <name evidence="3" type="ORF">SCHPADRAFT_901128</name>
</gene>
<dbReference type="EMBL" id="KQ085910">
    <property type="protein sequence ID" value="KLO16973.1"/>
    <property type="molecule type" value="Genomic_DNA"/>
</dbReference>
<evidence type="ECO:0000256" key="1">
    <source>
        <dbReference type="SAM" id="MobiDB-lite"/>
    </source>
</evidence>
<evidence type="ECO:0000256" key="2">
    <source>
        <dbReference type="SAM" id="Phobius"/>
    </source>
</evidence>
<dbReference type="AlphaFoldDB" id="A0A0H2S5S7"/>
<protein>
    <submittedName>
        <fullName evidence="3">Uncharacterized protein</fullName>
    </submittedName>
</protein>
<feature type="region of interest" description="Disordered" evidence="1">
    <location>
        <begin position="98"/>
        <end position="151"/>
    </location>
</feature>
<accession>A0A0H2S5S7</accession>
<sequence length="251" mass="26984">MSVSGEQLWTSMRVQDVPSQLWQLYFDYLWDPTPGSWVSTIAYAFRVIAIMIMFPFALLTLLDIVSYVIARTLGVVETTRASTSDKRGLQVPIVAADEASADDGGNDDENNSRAPTPTPGFNGGEEERGADGTSTFSTGLTYSRPHPTLRVQAPDAVLDSTSSTSKNLDAAPTAFFFSPTEEKNLELSGGNILSPAMSRQGSPSAERHPGRPFLHDVSPSVGDEDSAGEESTILLRRRGGAPSSDVPEQLD</sequence>
<reference evidence="3 4" key="1">
    <citation type="submission" date="2015-04" db="EMBL/GenBank/DDBJ databases">
        <title>Complete genome sequence of Schizopora paradoxa KUC8140, a cosmopolitan wood degrader in East Asia.</title>
        <authorList>
            <consortium name="DOE Joint Genome Institute"/>
            <person name="Min B."/>
            <person name="Park H."/>
            <person name="Jang Y."/>
            <person name="Kim J.-J."/>
            <person name="Kim K.H."/>
            <person name="Pangilinan J."/>
            <person name="Lipzen A."/>
            <person name="Riley R."/>
            <person name="Grigoriev I.V."/>
            <person name="Spatafora J.W."/>
            <person name="Choi I.-G."/>
        </authorList>
    </citation>
    <scope>NUCLEOTIDE SEQUENCE [LARGE SCALE GENOMIC DNA]</scope>
    <source>
        <strain evidence="3 4">KUC8140</strain>
    </source>
</reference>
<feature type="compositionally biased region" description="Polar residues" evidence="1">
    <location>
        <begin position="132"/>
        <end position="141"/>
    </location>
</feature>
<evidence type="ECO:0000313" key="4">
    <source>
        <dbReference type="Proteomes" id="UP000053477"/>
    </source>
</evidence>
<feature type="region of interest" description="Disordered" evidence="1">
    <location>
        <begin position="191"/>
        <end position="251"/>
    </location>
</feature>
<evidence type="ECO:0000313" key="3">
    <source>
        <dbReference type="EMBL" id="KLO16973.1"/>
    </source>
</evidence>